<proteinExistence type="predicted"/>
<organism evidence="1 2">
    <name type="scientific">Gossypium arboreum</name>
    <name type="common">Tree cotton</name>
    <name type="synonym">Gossypium nanking</name>
    <dbReference type="NCBI Taxonomy" id="29729"/>
    <lineage>
        <taxon>Eukaryota</taxon>
        <taxon>Viridiplantae</taxon>
        <taxon>Streptophyta</taxon>
        <taxon>Embryophyta</taxon>
        <taxon>Tracheophyta</taxon>
        <taxon>Spermatophyta</taxon>
        <taxon>Magnoliopsida</taxon>
        <taxon>eudicotyledons</taxon>
        <taxon>Gunneridae</taxon>
        <taxon>Pentapetalae</taxon>
        <taxon>rosids</taxon>
        <taxon>malvids</taxon>
        <taxon>Malvales</taxon>
        <taxon>Malvaceae</taxon>
        <taxon>Malvoideae</taxon>
        <taxon>Gossypium</taxon>
    </lineage>
</organism>
<accession>A0ABR0NGC7</accession>
<evidence type="ECO:0000313" key="1">
    <source>
        <dbReference type="EMBL" id="KAK5794060.1"/>
    </source>
</evidence>
<evidence type="ECO:0000313" key="2">
    <source>
        <dbReference type="Proteomes" id="UP001358586"/>
    </source>
</evidence>
<comment type="caution">
    <text evidence="1">The sequence shown here is derived from an EMBL/GenBank/DDBJ whole genome shotgun (WGS) entry which is preliminary data.</text>
</comment>
<dbReference type="EMBL" id="JARKNE010000010">
    <property type="protein sequence ID" value="KAK5794060.1"/>
    <property type="molecule type" value="Genomic_DNA"/>
</dbReference>
<reference evidence="1 2" key="1">
    <citation type="submission" date="2023-03" db="EMBL/GenBank/DDBJ databases">
        <title>WGS of Gossypium arboreum.</title>
        <authorList>
            <person name="Yu D."/>
        </authorList>
    </citation>
    <scope>NUCLEOTIDE SEQUENCE [LARGE SCALE GENOMIC DNA]</scope>
    <source>
        <tissue evidence="1">Leaf</tissue>
    </source>
</reference>
<sequence length="85" mass="9879">MEHCAKCPYYQQLLQALQEYKDDIPDPTEWSQEYPMCCSQVEIERIRLHNSSDQGDKYEDICKENDCNSESSINSAQFPHSNANS</sequence>
<protein>
    <submittedName>
        <fullName evidence="1">Uncharacterized protein</fullName>
    </submittedName>
</protein>
<gene>
    <name evidence="1" type="ORF">PVK06_035253</name>
</gene>
<keyword evidence="2" id="KW-1185">Reference proteome</keyword>
<name>A0ABR0NGC7_GOSAR</name>
<dbReference type="Proteomes" id="UP001358586">
    <property type="component" value="Chromosome 10"/>
</dbReference>